<evidence type="ECO:0000313" key="2">
    <source>
        <dbReference type="Proteomes" id="UP000789860"/>
    </source>
</evidence>
<keyword evidence="2" id="KW-1185">Reference proteome</keyword>
<comment type="caution">
    <text evidence="1">The sequence shown here is derived from an EMBL/GenBank/DDBJ whole genome shotgun (WGS) entry which is preliminary data.</text>
</comment>
<feature type="non-terminal residue" evidence="1">
    <location>
        <position position="1"/>
    </location>
</feature>
<sequence length="531" mass="60276">LVHPSNMIWPQSLVYVAMYNSLHGNIAETNKKIRFFYIAFASMFIWQFIPSYLFLWLSSIAVLCLVFPSNDIAKLLGSGTRGLGIMNFSLDWNAIGLVSPLITPWWSQVNFYVGLIVAMWIIAPIAYYNNVFDGKNFPIMSLHSFDKDGNTCTSVIDQSTGALNITAYANYSPVYLSVTFAICYGYYFAQFPATIVHVALFHGKEIWTRYKKTRKEELNDIHCRLMSVYPEVPYLWYGIIFISMLIIAIILGYTSGAHLPWWALLLAVAIAAIMVIPIGIIQAISNWAIGLNVITEFVCGYLLPGYPLANVYFKTYGYISMSQCLLFVQDLKMGHYMKVPPRSMFIAQIWGTIVGTIVNFWSTQFIIDAKRHYLDGTEEDPTGQWVGYQSEIFNTASILWGLIGPAKTFGEESLYNILLWGFLIGIFLPIPFYLLHQKYPKAGFNLVNIPVILYGSSLLPGYNTNFIISGFIVSFIFQFYVFRYKKGWWTRYNYVMAGAFDSAAQIVTMFILICLGTVTAPIWWGTDPASQ</sequence>
<accession>A0ACA9MKJ2</accession>
<reference evidence="1" key="1">
    <citation type="submission" date="2021-06" db="EMBL/GenBank/DDBJ databases">
        <authorList>
            <person name="Kallberg Y."/>
            <person name="Tangrot J."/>
            <person name="Rosling A."/>
        </authorList>
    </citation>
    <scope>NUCLEOTIDE SEQUENCE</scope>
    <source>
        <strain evidence="1">AU212A</strain>
    </source>
</reference>
<feature type="non-terminal residue" evidence="1">
    <location>
        <position position="531"/>
    </location>
</feature>
<organism evidence="1 2">
    <name type="scientific">Scutellospora calospora</name>
    <dbReference type="NCBI Taxonomy" id="85575"/>
    <lineage>
        <taxon>Eukaryota</taxon>
        <taxon>Fungi</taxon>
        <taxon>Fungi incertae sedis</taxon>
        <taxon>Mucoromycota</taxon>
        <taxon>Glomeromycotina</taxon>
        <taxon>Glomeromycetes</taxon>
        <taxon>Diversisporales</taxon>
        <taxon>Gigasporaceae</taxon>
        <taxon>Scutellospora</taxon>
    </lineage>
</organism>
<name>A0ACA9MKJ2_9GLOM</name>
<dbReference type="Proteomes" id="UP000789860">
    <property type="component" value="Unassembled WGS sequence"/>
</dbReference>
<dbReference type="EMBL" id="CAJVPM010013616">
    <property type="protein sequence ID" value="CAG8595949.1"/>
    <property type="molecule type" value="Genomic_DNA"/>
</dbReference>
<gene>
    <name evidence="1" type="ORF">SCALOS_LOCUS6754</name>
</gene>
<evidence type="ECO:0000313" key="1">
    <source>
        <dbReference type="EMBL" id="CAG8595949.1"/>
    </source>
</evidence>
<proteinExistence type="predicted"/>
<protein>
    <submittedName>
        <fullName evidence="1">10242_t:CDS:1</fullName>
    </submittedName>
</protein>